<sequence>MDAPDSYEVYAEGVGLPAALGLGSLAFGGWLLTTTRPWAHGFDLAMLLGGWGVSLLVLLCGLVLTTGCVLAALRPLVRADAGGLRLPAARFHAAWTDIREVEVGTVELGARHRAVWVTLHDGRRHEYVTHRPGEILVGAELAGGLSLFAGGVPVSWSDEVVRRPGRRKRAA</sequence>
<proteinExistence type="predicted"/>
<evidence type="ECO:0000313" key="3">
    <source>
        <dbReference type="Proteomes" id="UP001199054"/>
    </source>
</evidence>
<keyword evidence="1" id="KW-1133">Transmembrane helix</keyword>
<dbReference type="RefSeq" id="WP_226727383.1">
    <property type="nucleotide sequence ID" value="NZ_JAJAUY010000045.1"/>
</dbReference>
<comment type="caution">
    <text evidence="2">The sequence shown here is derived from an EMBL/GenBank/DDBJ whole genome shotgun (WGS) entry which is preliminary data.</text>
</comment>
<keyword evidence="1" id="KW-0472">Membrane</keyword>
<feature type="transmembrane region" description="Helical" evidence="1">
    <location>
        <begin position="44"/>
        <end position="64"/>
    </location>
</feature>
<keyword evidence="3" id="KW-1185">Reference proteome</keyword>
<dbReference type="EMBL" id="JAJAUY010000045">
    <property type="protein sequence ID" value="MCB5180508.1"/>
    <property type="molecule type" value="Genomic_DNA"/>
</dbReference>
<reference evidence="2 3" key="1">
    <citation type="submission" date="2021-10" db="EMBL/GenBank/DDBJ databases">
        <title>Streptomyces sp. strain SMC 277, a novel streptomycete isolated from soil.</title>
        <authorList>
            <person name="Chanama M."/>
        </authorList>
    </citation>
    <scope>NUCLEOTIDE SEQUENCE [LARGE SCALE GENOMIC DNA]</scope>
    <source>
        <strain evidence="2 3">SMC 277</strain>
    </source>
</reference>
<protein>
    <submittedName>
        <fullName evidence="2">Uncharacterized protein</fullName>
    </submittedName>
</protein>
<keyword evidence="1" id="KW-0812">Transmembrane</keyword>
<evidence type="ECO:0000256" key="1">
    <source>
        <dbReference type="SAM" id="Phobius"/>
    </source>
</evidence>
<evidence type="ECO:0000313" key="2">
    <source>
        <dbReference type="EMBL" id="MCB5180508.1"/>
    </source>
</evidence>
<gene>
    <name evidence="2" type="ORF">LG632_14090</name>
</gene>
<dbReference type="Proteomes" id="UP001199054">
    <property type="component" value="Unassembled WGS sequence"/>
</dbReference>
<feature type="transmembrane region" description="Helical" evidence="1">
    <location>
        <begin position="14"/>
        <end position="32"/>
    </location>
</feature>
<accession>A0ABS8B7D3</accession>
<name>A0ABS8B7D3_9ACTN</name>
<organism evidence="2 3">
    <name type="scientific">Streptomyces antimicrobicus</name>
    <dbReference type="NCBI Taxonomy" id="2883108"/>
    <lineage>
        <taxon>Bacteria</taxon>
        <taxon>Bacillati</taxon>
        <taxon>Actinomycetota</taxon>
        <taxon>Actinomycetes</taxon>
        <taxon>Kitasatosporales</taxon>
        <taxon>Streptomycetaceae</taxon>
        <taxon>Streptomyces</taxon>
    </lineage>
</organism>